<reference evidence="3" key="1">
    <citation type="submission" date="2021-01" db="UniProtKB">
        <authorList>
            <consortium name="EnsemblPlants"/>
        </authorList>
    </citation>
    <scope>IDENTIFICATION</scope>
</reference>
<keyword evidence="4" id="KW-1185">Reference proteome</keyword>
<feature type="signal peptide" evidence="1">
    <location>
        <begin position="1"/>
        <end position="25"/>
    </location>
</feature>
<evidence type="ECO:0000256" key="1">
    <source>
        <dbReference type="SAM" id="SignalP"/>
    </source>
</evidence>
<proteinExistence type="predicted"/>
<evidence type="ECO:0000313" key="3">
    <source>
        <dbReference type="EnsemblPlants" id="Kaladp0053s0138.1.v1.1"/>
    </source>
</evidence>
<name>A0A7N0U4F0_KALFE</name>
<organism evidence="3 4">
    <name type="scientific">Kalanchoe fedtschenkoi</name>
    <name type="common">Lavender scallops</name>
    <name type="synonym">South American air plant</name>
    <dbReference type="NCBI Taxonomy" id="63787"/>
    <lineage>
        <taxon>Eukaryota</taxon>
        <taxon>Viridiplantae</taxon>
        <taxon>Streptophyta</taxon>
        <taxon>Embryophyta</taxon>
        <taxon>Tracheophyta</taxon>
        <taxon>Spermatophyta</taxon>
        <taxon>Magnoliopsida</taxon>
        <taxon>eudicotyledons</taxon>
        <taxon>Gunneridae</taxon>
        <taxon>Pentapetalae</taxon>
        <taxon>Saxifragales</taxon>
        <taxon>Crassulaceae</taxon>
        <taxon>Kalanchoe</taxon>
    </lineage>
</organism>
<sequence>MQTEVRHRGWWVFFFSVLLSGSINAIVPIPAKLDGFPYGTKPFNPGAIVIDAFFDPVCPDSRDAWPPLKQALQRYGSRVALTLHPFPLPYHDNAFATSRALHIVNGLNKSATFDMLEAFFSHQEKFYNLNTKSKSKDDIVDELVVFVSDVAGKPYLPSIKSAFQDRKTDLLTRVSFKYSCSRGVAETPFFLINGFQLASNDQIDYEGWRRILDPLIKKQSAEYPLTAK</sequence>
<dbReference type="SUPFAM" id="SSF52833">
    <property type="entry name" value="Thioredoxin-like"/>
    <property type="match status" value="1"/>
</dbReference>
<dbReference type="Gene3D" id="3.40.30.10">
    <property type="entry name" value="Glutaredoxin"/>
    <property type="match status" value="1"/>
</dbReference>
<dbReference type="OMA" id="GVQLESY"/>
<evidence type="ECO:0000313" key="4">
    <source>
        <dbReference type="Proteomes" id="UP000594263"/>
    </source>
</evidence>
<protein>
    <recommendedName>
        <fullName evidence="2">Thioredoxin-like fold domain-containing protein</fullName>
    </recommendedName>
</protein>
<dbReference type="InterPro" id="IPR012336">
    <property type="entry name" value="Thioredoxin-like_fold"/>
</dbReference>
<dbReference type="PANTHER" id="PTHR33875:SF2">
    <property type="entry name" value="ACR183CP"/>
    <property type="match status" value="1"/>
</dbReference>
<feature type="chain" id="PRO_5029872820" description="Thioredoxin-like fold domain-containing protein" evidence="1">
    <location>
        <begin position="26"/>
        <end position="228"/>
    </location>
</feature>
<dbReference type="InterPro" id="IPR036249">
    <property type="entry name" value="Thioredoxin-like_sf"/>
</dbReference>
<evidence type="ECO:0000259" key="2">
    <source>
        <dbReference type="Pfam" id="PF13462"/>
    </source>
</evidence>
<dbReference type="EnsemblPlants" id="Kaladp0053s0138.1.v1.1">
    <property type="protein sequence ID" value="Kaladp0053s0138.1.v1.1"/>
    <property type="gene ID" value="Kaladp0053s0138.v1.1"/>
</dbReference>
<dbReference type="AlphaFoldDB" id="A0A7N0U4F0"/>
<dbReference type="Pfam" id="PF13462">
    <property type="entry name" value="Thioredoxin_4"/>
    <property type="match status" value="1"/>
</dbReference>
<keyword evidence="1" id="KW-0732">Signal</keyword>
<accession>A0A7N0U4F0</accession>
<dbReference type="CDD" id="cd02972">
    <property type="entry name" value="DsbA_family"/>
    <property type="match status" value="1"/>
</dbReference>
<dbReference type="PANTHER" id="PTHR33875">
    <property type="entry name" value="OS09G0542200 PROTEIN"/>
    <property type="match status" value="1"/>
</dbReference>
<dbReference type="Proteomes" id="UP000594263">
    <property type="component" value="Unplaced"/>
</dbReference>
<feature type="domain" description="Thioredoxin-like fold" evidence="2">
    <location>
        <begin position="49"/>
        <end position="213"/>
    </location>
</feature>
<dbReference type="Gramene" id="Kaladp0053s0138.1.v1.1">
    <property type="protein sequence ID" value="Kaladp0053s0138.1.v1.1"/>
    <property type="gene ID" value="Kaladp0053s0138.v1.1"/>
</dbReference>